<feature type="compositionally biased region" description="Polar residues" evidence="3">
    <location>
        <begin position="1333"/>
        <end position="1348"/>
    </location>
</feature>
<feature type="region of interest" description="Disordered" evidence="3">
    <location>
        <begin position="946"/>
        <end position="1002"/>
    </location>
</feature>
<dbReference type="RefSeq" id="XP_001876998.1">
    <property type="nucleotide sequence ID" value="XM_001876963.1"/>
</dbReference>
<sequence>MSNPPAIPIIKSNSPPPAYSEIPPSSSGSTSFPAPAPLFAHPGPSQHFGPTPLNPTQMLLPYAYYGDPAAADRRARWRFAATLLWALAAWLVLALFAGVELVSSKSQDNSVVFTVSTMKPVTVSLIVHLYLKKDPSTTMNAPGYHLSINGFQPVFSHIEAPTAYTFKFVGLNEWLRNNGKEGTKDTLDKERCDTPNSGPSDFLHHIPLDRTSPTQALTPFLVVHHSGEAHLHIILASTYRSSPRPPTFFFTSSLITSRPTRRPRPTSTALAAIHARATLYFSTPTLKTPLYCFNTPDTTHLIYSVDAQADAEPIHPTSDSDQPAPASYSSTSDSSSGSPSVAYPLSMHSQHQHQPRPDSPHENNTQNMLHHLHSQDSLYSIQASQTGLYNNSNLMHHSSEYPNDFDHAKIQQQHKLNGFAPNSNYRASFSSFPNTTRTRHPTNQSFLNQTSFRDLQAHFPTSSDAFQNQLTSPVQAHMQAYESRASYDFGNGQSGLVGGPKYLVEPYGPSSAMVQPHHNPIKAGSQQAAYAAVSQYTNGVHLSSQTPYGPHVATSGPTSSSAGIGINAGSGVSSGSGTLSMGNGTNSSSNLEEISTIFVVGFPEDMQEREFQNMFTFSPGFEAATLKIPNKEYTAYGGLVGSGTATAALRSFQGYSGSNDPYNLVTVNQGGVVVDGGRDGTMTSWPATVPGDDGTGAHFLGAASNMPPRKQIIGFAKFRSREEALGARDVLQGRRVDIEKGAVLKAEMAKKNLHTKRGVGPVPGSGASAVGGSTTTVGNNSSNPTLQHINGTTLSGSGADPYTSGDEGAPSIGLGQGLGRLSSWRDHTQPDVISHSNGLLNGGVSVKEEEDRRREHIYNAMGLGPGSGTRGPRERAEEEERERRRHENERKLRNNNFLAFDAFHAVPAGISRQNSNLNGGSSLLYPTVEGGSSIGSSPLLANAFAAAQGPQPQPVQPADDIVGPWDQVHKPASTNIAPGRPSSSQRSSSPPLHELSDNRYSPFDEDHIQHYEHGVHQAREHREQPESSASSVGSHGVLPGSEAHRESEADLTRAIGDLVLSTNNGTTSPQLPSPASGASSASARNAIDQNPPINTLYVGNLPTSPTPIGFPQDYLEESLRELFSSCPGFRRLCFRQKNNGPMCFVEFEDVQYAAKALNDLYGNTLKGLVKGGGIRLSYSKNPLGVRTPTGASGSNLQQQPQVPNVKNSHQGNTAQAFHPEAFQSRIEEQSQQRPITAMRRDVSTVSSPPATVGLSYNNTYLTSPPPRFYSSSPGTSNVFGGTSTTLTSTSNAFVPRGGGMSLYSYNLATSNGHASSTTFAPFGMSTPPPSLIPEQSSSSDEPALHSSQHFIHHRALSPPVSNSLEAARAG</sequence>
<evidence type="ECO:0000256" key="2">
    <source>
        <dbReference type="PROSITE-ProRule" id="PRU00176"/>
    </source>
</evidence>
<keyword evidence="4" id="KW-1133">Transmembrane helix</keyword>
<feature type="region of interest" description="Disordered" evidence="3">
    <location>
        <begin position="547"/>
        <end position="567"/>
    </location>
</feature>
<feature type="transmembrane region" description="Helical" evidence="4">
    <location>
        <begin position="79"/>
        <end position="99"/>
    </location>
</feature>
<protein>
    <submittedName>
        <fullName evidence="6">Predicted protein</fullName>
    </submittedName>
</protein>
<feature type="compositionally biased region" description="Low complexity" evidence="3">
    <location>
        <begin position="1068"/>
        <end position="1083"/>
    </location>
</feature>
<dbReference type="PROSITE" id="PS50102">
    <property type="entry name" value="RRM"/>
    <property type="match status" value="1"/>
</dbReference>
<feature type="compositionally biased region" description="Basic and acidic residues" evidence="3">
    <location>
        <begin position="1014"/>
        <end position="1025"/>
    </location>
</feature>
<dbReference type="SMART" id="SM00360">
    <property type="entry name" value="RRM"/>
    <property type="match status" value="1"/>
</dbReference>
<feature type="compositionally biased region" description="Low complexity" evidence="3">
    <location>
        <begin position="978"/>
        <end position="991"/>
    </location>
</feature>
<dbReference type="Proteomes" id="UP000001194">
    <property type="component" value="Unassembled WGS sequence"/>
</dbReference>
<dbReference type="OrthoDB" id="431169at2759"/>
<dbReference type="InterPro" id="IPR035979">
    <property type="entry name" value="RBD_domain_sf"/>
</dbReference>
<keyword evidence="4" id="KW-0472">Membrane</keyword>
<dbReference type="STRING" id="486041.B0CXJ5"/>
<feature type="region of interest" description="Disordered" evidence="3">
    <location>
        <begin position="1060"/>
        <end position="1089"/>
    </location>
</feature>
<feature type="region of interest" description="Disordered" evidence="3">
    <location>
        <begin position="1324"/>
        <end position="1348"/>
    </location>
</feature>
<keyword evidence="4" id="KW-0812">Transmembrane</keyword>
<evidence type="ECO:0000313" key="7">
    <source>
        <dbReference type="Proteomes" id="UP000001194"/>
    </source>
</evidence>
<gene>
    <name evidence="6" type="ORF">LACBIDRAFT_323417</name>
</gene>
<feature type="domain" description="RRM" evidence="5">
    <location>
        <begin position="1094"/>
        <end position="1181"/>
    </location>
</feature>
<feature type="compositionally biased region" description="Low complexity" evidence="3">
    <location>
        <begin position="323"/>
        <end position="346"/>
    </location>
</feature>
<evidence type="ECO:0000256" key="1">
    <source>
        <dbReference type="ARBA" id="ARBA00022884"/>
    </source>
</evidence>
<dbReference type="SUPFAM" id="SSF54928">
    <property type="entry name" value="RNA-binding domain, RBD"/>
    <property type="match status" value="1"/>
</dbReference>
<accession>B0CXJ5</accession>
<dbReference type="InterPro" id="IPR012677">
    <property type="entry name" value="Nucleotide-bd_a/b_plait_sf"/>
</dbReference>
<dbReference type="InterPro" id="IPR000504">
    <property type="entry name" value="RRM_dom"/>
</dbReference>
<dbReference type="InParanoid" id="B0CXJ5"/>
<feature type="region of interest" description="Disordered" evidence="3">
    <location>
        <begin position="312"/>
        <end position="366"/>
    </location>
</feature>
<dbReference type="EMBL" id="DS547094">
    <property type="protein sequence ID" value="EDR12734.1"/>
    <property type="molecule type" value="Genomic_DNA"/>
</dbReference>
<feature type="compositionally biased region" description="Low complexity" evidence="3">
    <location>
        <begin position="758"/>
        <end position="785"/>
    </location>
</feature>
<feature type="compositionally biased region" description="Basic and acidic residues" evidence="3">
    <location>
        <begin position="871"/>
        <end position="890"/>
    </location>
</feature>
<evidence type="ECO:0000256" key="3">
    <source>
        <dbReference type="SAM" id="MobiDB-lite"/>
    </source>
</evidence>
<feature type="compositionally biased region" description="Low complexity" evidence="3">
    <location>
        <begin position="23"/>
        <end position="33"/>
    </location>
</feature>
<reference evidence="6 7" key="1">
    <citation type="journal article" date="2008" name="Nature">
        <title>The genome of Laccaria bicolor provides insights into mycorrhizal symbiosis.</title>
        <authorList>
            <person name="Martin F."/>
            <person name="Aerts A."/>
            <person name="Ahren D."/>
            <person name="Brun A."/>
            <person name="Danchin E.G.J."/>
            <person name="Duchaussoy F."/>
            <person name="Gibon J."/>
            <person name="Kohler A."/>
            <person name="Lindquist E."/>
            <person name="Pereda V."/>
            <person name="Salamov A."/>
            <person name="Shapiro H.J."/>
            <person name="Wuyts J."/>
            <person name="Blaudez D."/>
            <person name="Buee M."/>
            <person name="Brokstein P."/>
            <person name="Canbaeck B."/>
            <person name="Cohen D."/>
            <person name="Courty P.E."/>
            <person name="Coutinho P.M."/>
            <person name="Delaruelle C."/>
            <person name="Detter J.C."/>
            <person name="Deveau A."/>
            <person name="DiFazio S."/>
            <person name="Duplessis S."/>
            <person name="Fraissinet-Tachet L."/>
            <person name="Lucic E."/>
            <person name="Frey-Klett P."/>
            <person name="Fourrey C."/>
            <person name="Feussner I."/>
            <person name="Gay G."/>
            <person name="Grimwood J."/>
            <person name="Hoegger P.J."/>
            <person name="Jain P."/>
            <person name="Kilaru S."/>
            <person name="Labbe J."/>
            <person name="Lin Y.C."/>
            <person name="Legue V."/>
            <person name="Le Tacon F."/>
            <person name="Marmeisse R."/>
            <person name="Melayah D."/>
            <person name="Montanini B."/>
            <person name="Muratet M."/>
            <person name="Nehls U."/>
            <person name="Niculita-Hirzel H."/>
            <person name="Oudot-Le Secq M.P."/>
            <person name="Peter M."/>
            <person name="Quesneville H."/>
            <person name="Rajashekar B."/>
            <person name="Reich M."/>
            <person name="Rouhier N."/>
            <person name="Schmutz J."/>
            <person name="Yin T."/>
            <person name="Chalot M."/>
            <person name="Henrissat B."/>
            <person name="Kuees U."/>
            <person name="Lucas S."/>
            <person name="Van de Peer Y."/>
            <person name="Podila G.K."/>
            <person name="Polle A."/>
            <person name="Pukkila P.J."/>
            <person name="Richardson P.M."/>
            <person name="Rouze P."/>
            <person name="Sanders I.R."/>
            <person name="Stajich J.E."/>
            <person name="Tunlid A."/>
            <person name="Tuskan G."/>
            <person name="Grigoriev I.V."/>
        </authorList>
    </citation>
    <scope>NUCLEOTIDE SEQUENCE [LARGE SCALE GENOMIC DNA]</scope>
    <source>
        <strain evidence="7">S238N-H82 / ATCC MYA-4686</strain>
    </source>
</reference>
<dbReference type="GO" id="GO:0003723">
    <property type="term" value="F:RNA binding"/>
    <property type="evidence" value="ECO:0007669"/>
    <property type="project" value="UniProtKB-UniRule"/>
</dbReference>
<feature type="region of interest" description="Disordered" evidence="3">
    <location>
        <begin position="1187"/>
        <end position="1211"/>
    </location>
</feature>
<feature type="compositionally biased region" description="Polar residues" evidence="3">
    <location>
        <begin position="786"/>
        <end position="796"/>
    </location>
</feature>
<evidence type="ECO:0000256" key="4">
    <source>
        <dbReference type="SAM" id="Phobius"/>
    </source>
</evidence>
<keyword evidence="1 2" id="KW-0694">RNA-binding</keyword>
<feature type="region of interest" description="Disordered" evidence="3">
    <location>
        <begin position="859"/>
        <end position="890"/>
    </location>
</feature>
<dbReference type="HOGENOM" id="CLU_006261_0_0_1"/>
<dbReference type="Gene3D" id="3.30.70.330">
    <property type="match status" value="2"/>
</dbReference>
<name>B0CXJ5_LACBS</name>
<evidence type="ECO:0000313" key="6">
    <source>
        <dbReference type="EMBL" id="EDR12734.1"/>
    </source>
</evidence>
<keyword evidence="7" id="KW-1185">Reference proteome</keyword>
<proteinExistence type="predicted"/>
<organism evidence="7">
    <name type="scientific">Laccaria bicolor (strain S238N-H82 / ATCC MYA-4686)</name>
    <name type="common">Bicoloured deceiver</name>
    <name type="synonym">Laccaria laccata var. bicolor</name>
    <dbReference type="NCBI Taxonomy" id="486041"/>
    <lineage>
        <taxon>Eukaryota</taxon>
        <taxon>Fungi</taxon>
        <taxon>Dikarya</taxon>
        <taxon>Basidiomycota</taxon>
        <taxon>Agaricomycotina</taxon>
        <taxon>Agaricomycetes</taxon>
        <taxon>Agaricomycetidae</taxon>
        <taxon>Agaricales</taxon>
        <taxon>Agaricineae</taxon>
        <taxon>Hydnangiaceae</taxon>
        <taxon>Laccaria</taxon>
    </lineage>
</organism>
<feature type="region of interest" description="Disordered" evidence="3">
    <location>
        <begin position="754"/>
        <end position="808"/>
    </location>
</feature>
<dbReference type="GeneID" id="6072206"/>
<feature type="region of interest" description="Disordered" evidence="3">
    <location>
        <begin position="1014"/>
        <end position="1048"/>
    </location>
</feature>
<dbReference type="PANTHER" id="PTHR10501">
    <property type="entry name" value="U1 SMALL NUCLEAR RIBONUCLEOPROTEIN A/U2 SMALL NUCLEAR RIBONUCLEOPROTEIN B"/>
    <property type="match status" value="1"/>
</dbReference>
<feature type="compositionally biased region" description="Polar residues" evidence="3">
    <location>
        <begin position="1189"/>
        <end position="1211"/>
    </location>
</feature>
<dbReference type="Pfam" id="PF00076">
    <property type="entry name" value="RRM_1"/>
    <property type="match status" value="1"/>
</dbReference>
<dbReference type="KEGG" id="lbc:LACBIDRAFT_323417"/>
<dbReference type="FunFam" id="3.30.70.330:FF:000428">
    <property type="entry name" value="Related to WHI3-involved in regulation of cell size"/>
    <property type="match status" value="1"/>
</dbReference>
<feature type="region of interest" description="Disordered" evidence="3">
    <location>
        <begin position="1"/>
        <end position="33"/>
    </location>
</feature>
<evidence type="ECO:0000259" key="5">
    <source>
        <dbReference type="PROSITE" id="PS50102"/>
    </source>
</evidence>